<evidence type="ECO:0000313" key="3">
    <source>
        <dbReference type="WBParaSite" id="HPBE_0002108501-mRNA-1"/>
    </source>
</evidence>
<accession>A0A3P8BAY7</accession>
<keyword evidence="2" id="KW-1185">Reference proteome</keyword>
<evidence type="ECO:0000313" key="1">
    <source>
        <dbReference type="EMBL" id="VDP23252.1"/>
    </source>
</evidence>
<sequence length="149" mass="16747">MRFRILKNSFTISVTCPITETAMTAVTIFRSPNVVIEITCDNESVFWRHLCCLLIKQGSKLVLGSLESLRREEMIHSLFSSDNDLHQAVTETLHTCLQQDHLVSYTAHKSIRLRSSVSTNQGQAWGWIFAENLRPHPSQSGSGTTSTLV</sequence>
<dbReference type="Proteomes" id="UP000050761">
    <property type="component" value="Unassembled WGS sequence"/>
</dbReference>
<organism evidence="2 3">
    <name type="scientific">Heligmosomoides polygyrus</name>
    <name type="common">Parasitic roundworm</name>
    <dbReference type="NCBI Taxonomy" id="6339"/>
    <lineage>
        <taxon>Eukaryota</taxon>
        <taxon>Metazoa</taxon>
        <taxon>Ecdysozoa</taxon>
        <taxon>Nematoda</taxon>
        <taxon>Chromadorea</taxon>
        <taxon>Rhabditida</taxon>
        <taxon>Rhabditina</taxon>
        <taxon>Rhabditomorpha</taxon>
        <taxon>Strongyloidea</taxon>
        <taxon>Heligmosomidae</taxon>
        <taxon>Heligmosomoides</taxon>
    </lineage>
</organism>
<name>A0A183GFC1_HELPZ</name>
<dbReference type="EMBL" id="UZAH01032684">
    <property type="protein sequence ID" value="VDP23252.1"/>
    <property type="molecule type" value="Genomic_DNA"/>
</dbReference>
<proteinExistence type="predicted"/>
<reference evidence="3" key="2">
    <citation type="submission" date="2019-09" db="UniProtKB">
        <authorList>
            <consortium name="WormBaseParasite"/>
        </authorList>
    </citation>
    <scope>IDENTIFICATION</scope>
</reference>
<evidence type="ECO:0000313" key="2">
    <source>
        <dbReference type="Proteomes" id="UP000050761"/>
    </source>
</evidence>
<dbReference type="WBParaSite" id="HPBE_0002108501-mRNA-1">
    <property type="protein sequence ID" value="HPBE_0002108501-mRNA-1"/>
    <property type="gene ID" value="HPBE_0002108501"/>
</dbReference>
<reference evidence="1 2" key="1">
    <citation type="submission" date="2018-11" db="EMBL/GenBank/DDBJ databases">
        <authorList>
            <consortium name="Pathogen Informatics"/>
        </authorList>
    </citation>
    <scope>NUCLEOTIDE SEQUENCE [LARGE SCALE GENOMIC DNA]</scope>
</reference>
<protein>
    <submittedName>
        <fullName evidence="3">Secreted protein</fullName>
    </submittedName>
</protein>
<accession>A0A183GFC1</accession>
<gene>
    <name evidence="1" type="ORF">HPBE_LOCUS21084</name>
</gene>
<dbReference type="AlphaFoldDB" id="A0A183GFC1"/>